<protein>
    <submittedName>
        <fullName evidence="1">Uncharacterized protein</fullName>
    </submittedName>
</protein>
<comment type="caution">
    <text evidence="1">The sequence shown here is derived from an EMBL/GenBank/DDBJ whole genome shotgun (WGS) entry which is preliminary data.</text>
</comment>
<evidence type="ECO:0000313" key="1">
    <source>
        <dbReference type="EMBL" id="PWH09273.1"/>
    </source>
</evidence>
<proteinExistence type="predicted"/>
<gene>
    <name evidence="1" type="ORF">CWE05_03075</name>
</gene>
<dbReference type="EMBL" id="PHUM01000003">
    <property type="protein sequence ID" value="PWH09273.1"/>
    <property type="molecule type" value="Genomic_DNA"/>
</dbReference>
<sequence>MVASLTYMPGTGDEDRQPVDLYSSHCWIGSIPELRTVEWDYDVTPGNLTGVTRPAAERHVKLICTSPAILDSMRAVFDADLLNRTPGTLTVNGEWSQRCYLTASEPDETSPSTVTAQLTIVLLDGVWRRDADTIQCVAHHGDTGNTWLDLPFDLPCDLQAPRMSASVTNQLPYGVKWRMIVYGPASNPRVSIGGNEVMVDVLVPDGGYLTIDAIKRTVTLTAANGDISNVFGKARRGSGQGSGTYVFEPIAPGTSVIEWDGSFGFDLTPVEERSAPPWSTLS</sequence>
<organism evidence="1 2">
    <name type="scientific">Bifidobacterium longum</name>
    <dbReference type="NCBI Taxonomy" id="216816"/>
    <lineage>
        <taxon>Bacteria</taxon>
        <taxon>Bacillati</taxon>
        <taxon>Actinomycetota</taxon>
        <taxon>Actinomycetes</taxon>
        <taxon>Bifidobacteriales</taxon>
        <taxon>Bifidobacteriaceae</taxon>
        <taxon>Bifidobacterium</taxon>
    </lineage>
</organism>
<reference evidence="1 2" key="1">
    <citation type="submission" date="2017-11" db="EMBL/GenBank/DDBJ databases">
        <title>Draft genome sequence of Bifidobacterium longum UMA026, isolated from Holstein dairy cow feces.</title>
        <authorList>
            <person name="Albert K."/>
            <person name="Sela D.A."/>
        </authorList>
    </citation>
    <scope>NUCLEOTIDE SEQUENCE [LARGE SCALE GENOMIC DNA]</scope>
    <source>
        <strain evidence="1 2">UMA026</strain>
    </source>
</reference>
<dbReference type="Proteomes" id="UP000245582">
    <property type="component" value="Unassembled WGS sequence"/>
</dbReference>
<name>A0A2U2RTR8_BIFLN</name>
<dbReference type="RefSeq" id="WP_109087512.1">
    <property type="nucleotide sequence ID" value="NZ_PHUM01000003.1"/>
</dbReference>
<evidence type="ECO:0000313" key="2">
    <source>
        <dbReference type="Proteomes" id="UP000245582"/>
    </source>
</evidence>
<dbReference type="AlphaFoldDB" id="A0A2U2RTR8"/>
<accession>A0A2U2RTR8</accession>